<keyword evidence="1" id="KW-0472">Membrane</keyword>
<evidence type="ECO:0000256" key="1">
    <source>
        <dbReference type="SAM" id="Phobius"/>
    </source>
</evidence>
<protein>
    <submittedName>
        <fullName evidence="2">Uncharacterized protein</fullName>
    </submittedName>
</protein>
<gene>
    <name evidence="2" type="ORF">FCC1311_066472</name>
</gene>
<comment type="caution">
    <text evidence="2">The sequence shown here is derived from an EMBL/GenBank/DDBJ whole genome shotgun (WGS) entry which is preliminary data.</text>
</comment>
<dbReference type="InParanoid" id="A0A2R5GL12"/>
<dbReference type="Proteomes" id="UP000241890">
    <property type="component" value="Unassembled WGS sequence"/>
</dbReference>
<organism evidence="2 3">
    <name type="scientific">Hondaea fermentalgiana</name>
    <dbReference type="NCBI Taxonomy" id="2315210"/>
    <lineage>
        <taxon>Eukaryota</taxon>
        <taxon>Sar</taxon>
        <taxon>Stramenopiles</taxon>
        <taxon>Bigyra</taxon>
        <taxon>Labyrinthulomycetes</taxon>
        <taxon>Thraustochytrida</taxon>
        <taxon>Thraustochytriidae</taxon>
        <taxon>Hondaea</taxon>
    </lineage>
</organism>
<reference evidence="2 3" key="1">
    <citation type="submission" date="2017-12" db="EMBL/GenBank/DDBJ databases">
        <title>Sequencing, de novo assembly and annotation of complete genome of a new Thraustochytrid species, strain FCC1311.</title>
        <authorList>
            <person name="Sedici K."/>
            <person name="Godart F."/>
            <person name="Aiese Cigliano R."/>
            <person name="Sanseverino W."/>
            <person name="Barakat M."/>
            <person name="Ortet P."/>
            <person name="Marechal E."/>
            <person name="Cagnac O."/>
            <person name="Amato A."/>
        </authorList>
    </citation>
    <scope>NUCLEOTIDE SEQUENCE [LARGE SCALE GENOMIC DNA]</scope>
</reference>
<dbReference type="OrthoDB" id="17763at2759"/>
<accession>A0A2R5GL12</accession>
<keyword evidence="1" id="KW-0812">Transmembrane</keyword>
<evidence type="ECO:0000313" key="3">
    <source>
        <dbReference type="Proteomes" id="UP000241890"/>
    </source>
</evidence>
<evidence type="ECO:0000313" key="2">
    <source>
        <dbReference type="EMBL" id="GBG30428.1"/>
    </source>
</evidence>
<proteinExistence type="predicted"/>
<feature type="transmembrane region" description="Helical" evidence="1">
    <location>
        <begin position="159"/>
        <end position="178"/>
    </location>
</feature>
<feature type="transmembrane region" description="Helical" evidence="1">
    <location>
        <begin position="16"/>
        <end position="37"/>
    </location>
</feature>
<feature type="transmembrane region" description="Helical" evidence="1">
    <location>
        <begin position="57"/>
        <end position="79"/>
    </location>
</feature>
<dbReference type="EMBL" id="BEYU01000076">
    <property type="protein sequence ID" value="GBG30428.1"/>
    <property type="molecule type" value="Genomic_DNA"/>
</dbReference>
<keyword evidence="3" id="KW-1185">Reference proteome</keyword>
<feature type="transmembrane region" description="Helical" evidence="1">
    <location>
        <begin position="86"/>
        <end position="109"/>
    </location>
</feature>
<keyword evidence="1" id="KW-1133">Transmembrane helix</keyword>
<feature type="transmembrane region" description="Helical" evidence="1">
    <location>
        <begin position="247"/>
        <end position="271"/>
    </location>
</feature>
<dbReference type="AlphaFoldDB" id="A0A2R5GL12"/>
<sequence length="280" mass="31062">MKESPKTPRAVKPSELSLVSTAVAPVAFVAAIIGLAAKLSDLADATLDKRPQPEPEWELGGLVHSIGIFLFVYVCILCISRSATSGAYYVCEILWACNSSMCMASLGMITQRPLLVGAATTMVSIDQIAWYIDCAGYLITGKFPIGVAKYLVSDELTRIQFWTSFHHLFFLPLCFYSLRHIGMPNLSYPLCVLVTSALVCAARATTPYAVDEGDKVKTFNINLAYEFWRDVELPLVHRMDLQPAYLYLPYLLGFCNIYLNGVPVALLYVALNKFRDFMLA</sequence>
<feature type="transmembrane region" description="Helical" evidence="1">
    <location>
        <begin position="190"/>
        <end position="210"/>
    </location>
</feature>
<name>A0A2R5GL12_9STRA</name>